<protein>
    <recommendedName>
        <fullName evidence="5">PPIase cyclophilin-type domain-containing protein</fullName>
    </recommendedName>
</protein>
<dbReference type="PROSITE" id="PS50072">
    <property type="entry name" value="CSA_PPIASE_2"/>
    <property type="match status" value="1"/>
</dbReference>
<dbReference type="InterPro" id="IPR029000">
    <property type="entry name" value="Cyclophilin-like_dom_sf"/>
</dbReference>
<keyword evidence="3" id="KW-0539">Nucleus</keyword>
<dbReference type="GO" id="GO:0006457">
    <property type="term" value="P:protein folding"/>
    <property type="evidence" value="ECO:0007669"/>
    <property type="project" value="InterPro"/>
</dbReference>
<feature type="compositionally biased region" description="Basic residues" evidence="4">
    <location>
        <begin position="353"/>
        <end position="363"/>
    </location>
</feature>
<feature type="region of interest" description="Disordered" evidence="4">
    <location>
        <begin position="261"/>
        <end position="295"/>
    </location>
</feature>
<dbReference type="OrthoDB" id="442970at2759"/>
<comment type="subcellular location">
    <subcellularLocation>
        <location evidence="1">Nucleus</location>
    </subcellularLocation>
</comment>
<feature type="compositionally biased region" description="Low complexity" evidence="4">
    <location>
        <begin position="334"/>
        <end position="343"/>
    </location>
</feature>
<evidence type="ECO:0000259" key="5">
    <source>
        <dbReference type="PROSITE" id="PS50072"/>
    </source>
</evidence>
<feature type="region of interest" description="Disordered" evidence="4">
    <location>
        <begin position="387"/>
        <end position="459"/>
    </location>
</feature>
<dbReference type="InterPro" id="IPR044666">
    <property type="entry name" value="Cyclophilin_A-like"/>
</dbReference>
<comment type="caution">
    <text evidence="6">The sequence shown here is derived from an EMBL/GenBank/DDBJ whole genome shotgun (WGS) entry which is preliminary data.</text>
</comment>
<feature type="compositionally biased region" description="Basic and acidic residues" evidence="4">
    <location>
        <begin position="446"/>
        <end position="458"/>
    </location>
</feature>
<keyword evidence="7" id="KW-1185">Reference proteome</keyword>
<gene>
    <name evidence="6" type="ORF">KP509_05G079900</name>
</gene>
<dbReference type="InterPro" id="IPR020892">
    <property type="entry name" value="Cyclophilin-type_PPIase_CS"/>
</dbReference>
<evidence type="ECO:0000256" key="4">
    <source>
        <dbReference type="SAM" id="MobiDB-lite"/>
    </source>
</evidence>
<evidence type="ECO:0000313" key="6">
    <source>
        <dbReference type="EMBL" id="KAH7437600.1"/>
    </source>
</evidence>
<feature type="compositionally biased region" description="Basic and acidic residues" evidence="4">
    <location>
        <begin position="311"/>
        <end position="328"/>
    </location>
</feature>
<dbReference type="PANTHER" id="PTHR45625">
    <property type="entry name" value="PEPTIDYL-PROLYL CIS-TRANS ISOMERASE-RELATED"/>
    <property type="match status" value="1"/>
</dbReference>
<sequence>MSSVYVLEPPTKGKVILNTTEGPLDIELWPKEAPKAVRNFVQLCVDGYYDDTLFHRIIHSFMIQGGDRSGTGRGGESIYGAPFADEFHSRLRFTHRGLLACANAGTPNSNNSQFFISLDRCDWLDRKNTIFGKVTGDTIYNLLKLGEAETGEDDRPLEPIPKILSVEVLWNPFDDIVPRQSQKSSAAVERETKNNLKKVKQLNLLSFGEEAEQEEQELAIINEKIKSSHDVLDDPRLLKGDADDAHLDEMEVRRRKAIQTTVREALSTRKTSVPDMHEGEKSRFPDSSEEEDDADFDAVMRRRVLEKRNKFDEGHRLTKKVDQEKMSKADNQQPSSPSSSSSSSEDDEDKTVRRNKLTLKKKGMGSEVRAGLMIKTDVDAQLLGPLEQQRHIQRQKKRARQGRETATLAKLTQFQTYLSKSKTEQSSQREDDDSGWSSNPLVFAPEKGKKDDMARNEDPDQYVVYDPLVEKGKEKFNKMQARLKRKQREWAGKSLS</sequence>
<evidence type="ECO:0000256" key="3">
    <source>
        <dbReference type="ARBA" id="ARBA00023242"/>
    </source>
</evidence>
<dbReference type="CDD" id="cd01925">
    <property type="entry name" value="cyclophilin_CeCYP16-like"/>
    <property type="match status" value="1"/>
</dbReference>
<evidence type="ECO:0000256" key="1">
    <source>
        <dbReference type="ARBA" id="ARBA00004123"/>
    </source>
</evidence>
<dbReference type="GO" id="GO:0071013">
    <property type="term" value="C:catalytic step 2 spliceosome"/>
    <property type="evidence" value="ECO:0007669"/>
    <property type="project" value="TreeGrafter"/>
</dbReference>
<dbReference type="OMA" id="CANSGSP"/>
<dbReference type="FunFam" id="2.40.100.10:FF:000007">
    <property type="entry name" value="Peptidyl-prolyl cis-trans isomerase CWC27 homolog"/>
    <property type="match status" value="1"/>
</dbReference>
<evidence type="ECO:0000313" key="7">
    <source>
        <dbReference type="Proteomes" id="UP000825935"/>
    </source>
</evidence>
<accession>A0A8T2USJ5</accession>
<feature type="compositionally biased region" description="Basic and acidic residues" evidence="4">
    <location>
        <begin position="275"/>
        <end position="286"/>
    </location>
</feature>
<feature type="compositionally biased region" description="Polar residues" evidence="4">
    <location>
        <begin position="410"/>
        <end position="420"/>
    </location>
</feature>
<dbReference type="EMBL" id="CM035410">
    <property type="protein sequence ID" value="KAH7437599.1"/>
    <property type="molecule type" value="Genomic_DNA"/>
</dbReference>
<organism evidence="6 7">
    <name type="scientific">Ceratopteris richardii</name>
    <name type="common">Triangle waterfern</name>
    <dbReference type="NCBI Taxonomy" id="49495"/>
    <lineage>
        <taxon>Eukaryota</taxon>
        <taxon>Viridiplantae</taxon>
        <taxon>Streptophyta</taxon>
        <taxon>Embryophyta</taxon>
        <taxon>Tracheophyta</taxon>
        <taxon>Polypodiopsida</taxon>
        <taxon>Polypodiidae</taxon>
        <taxon>Polypodiales</taxon>
        <taxon>Pteridineae</taxon>
        <taxon>Pteridaceae</taxon>
        <taxon>Parkerioideae</taxon>
        <taxon>Ceratopteris</taxon>
    </lineage>
</organism>
<keyword evidence="2" id="KW-0143">Chaperone</keyword>
<name>A0A8T2USJ5_CERRI</name>
<reference evidence="6" key="1">
    <citation type="submission" date="2021-08" db="EMBL/GenBank/DDBJ databases">
        <title>WGS assembly of Ceratopteris richardii.</title>
        <authorList>
            <person name="Marchant D.B."/>
            <person name="Chen G."/>
            <person name="Jenkins J."/>
            <person name="Shu S."/>
            <person name="Leebens-Mack J."/>
            <person name="Grimwood J."/>
            <person name="Schmutz J."/>
            <person name="Soltis P."/>
            <person name="Soltis D."/>
            <person name="Chen Z.-H."/>
        </authorList>
    </citation>
    <scope>NUCLEOTIDE SEQUENCE</scope>
    <source>
        <strain evidence="6">Whitten #5841</strain>
        <tissue evidence="6">Leaf</tissue>
    </source>
</reference>
<proteinExistence type="predicted"/>
<dbReference type="PROSITE" id="PS00170">
    <property type="entry name" value="CSA_PPIASE_1"/>
    <property type="match status" value="1"/>
</dbReference>
<feature type="region of interest" description="Disordered" evidence="4">
    <location>
        <begin position="311"/>
        <end position="365"/>
    </location>
</feature>
<evidence type="ECO:0000256" key="2">
    <source>
        <dbReference type="ARBA" id="ARBA00023186"/>
    </source>
</evidence>
<dbReference type="EMBL" id="CM035410">
    <property type="protein sequence ID" value="KAH7437600.1"/>
    <property type="molecule type" value="Genomic_DNA"/>
</dbReference>
<feature type="domain" description="PPIase cyclophilin-type" evidence="5">
    <location>
        <begin position="22"/>
        <end position="160"/>
    </location>
</feature>
<dbReference type="Gene3D" id="2.40.100.10">
    <property type="entry name" value="Cyclophilin-like"/>
    <property type="match status" value="1"/>
</dbReference>
<dbReference type="SUPFAM" id="SSF50891">
    <property type="entry name" value="Cyclophilin-like"/>
    <property type="match status" value="1"/>
</dbReference>
<dbReference type="PRINTS" id="PR00153">
    <property type="entry name" value="CSAPPISMRASE"/>
</dbReference>
<dbReference type="InterPro" id="IPR002130">
    <property type="entry name" value="Cyclophilin-type_PPIase_dom"/>
</dbReference>
<feature type="compositionally biased region" description="Basic residues" evidence="4">
    <location>
        <begin position="391"/>
        <end position="400"/>
    </location>
</feature>
<dbReference type="EMBL" id="CM035410">
    <property type="protein sequence ID" value="KAH7437601.1"/>
    <property type="molecule type" value="Genomic_DNA"/>
</dbReference>
<dbReference type="AlphaFoldDB" id="A0A8T2USJ5"/>
<dbReference type="Pfam" id="PF00160">
    <property type="entry name" value="Pro_isomerase"/>
    <property type="match status" value="1"/>
</dbReference>
<dbReference type="Proteomes" id="UP000825935">
    <property type="component" value="Chromosome 5"/>
</dbReference>
<dbReference type="PANTHER" id="PTHR45625:SF6">
    <property type="entry name" value="SPLICEOSOME-ASSOCIATED PROTEIN CWC27 HOMOLOG"/>
    <property type="match status" value="1"/>
</dbReference>
<dbReference type="GO" id="GO:0003755">
    <property type="term" value="F:peptidyl-prolyl cis-trans isomerase activity"/>
    <property type="evidence" value="ECO:0007669"/>
    <property type="project" value="InterPro"/>
</dbReference>